<keyword evidence="2" id="KW-1185">Reference proteome</keyword>
<organism evidence="1 2">
    <name type="scientific">Catenibacterium faecis</name>
    <dbReference type="NCBI Taxonomy" id="2764323"/>
    <lineage>
        <taxon>Bacteria</taxon>
        <taxon>Bacillati</taxon>
        <taxon>Bacillota</taxon>
        <taxon>Erysipelotrichia</taxon>
        <taxon>Erysipelotrichales</taxon>
        <taxon>Coprobacillaceae</taxon>
        <taxon>Catenibacterium</taxon>
    </lineage>
</organism>
<reference evidence="1 2" key="1">
    <citation type="submission" date="2020-08" db="EMBL/GenBank/DDBJ databases">
        <authorList>
            <person name="Liu C."/>
            <person name="Sun Q."/>
        </authorList>
    </citation>
    <scope>NUCLEOTIDE SEQUENCE [LARGE SCALE GENOMIC DNA]</scope>
    <source>
        <strain evidence="1 2">NSJ-22</strain>
    </source>
</reference>
<proteinExistence type="predicted"/>
<gene>
    <name evidence="1" type="ORF">H8909_03015</name>
</gene>
<dbReference type="EMBL" id="JACRWG010000006">
    <property type="protein sequence ID" value="MBC6009221.1"/>
    <property type="molecule type" value="Genomic_DNA"/>
</dbReference>
<dbReference type="RefSeq" id="WP_187011773.1">
    <property type="nucleotide sequence ID" value="NZ_JACRWG010000006.1"/>
</dbReference>
<evidence type="ECO:0000313" key="1">
    <source>
        <dbReference type="EMBL" id="MBC6009221.1"/>
    </source>
</evidence>
<sequence>MENEKIQLRLNETVSVELSSDTPDMQTMIDIIVENRATINIDDITVSCPDDNDFDKEGFEEMIKEVIKQYLETLRLEESCYQQIIESLNV</sequence>
<accession>A0ABR7K9S6</accession>
<dbReference type="Proteomes" id="UP000603474">
    <property type="component" value="Unassembled WGS sequence"/>
</dbReference>
<protein>
    <submittedName>
        <fullName evidence="1">Uncharacterized protein</fullName>
    </submittedName>
</protein>
<comment type="caution">
    <text evidence="1">The sequence shown here is derived from an EMBL/GenBank/DDBJ whole genome shotgun (WGS) entry which is preliminary data.</text>
</comment>
<name>A0ABR7K9S6_9FIRM</name>
<evidence type="ECO:0000313" key="2">
    <source>
        <dbReference type="Proteomes" id="UP000603474"/>
    </source>
</evidence>